<accession>A0A2T7CMZ8</accession>
<evidence type="ECO:0000256" key="1">
    <source>
        <dbReference type="SAM" id="MobiDB-lite"/>
    </source>
</evidence>
<evidence type="ECO:0000313" key="2">
    <source>
        <dbReference type="EMBL" id="PUZ44623.1"/>
    </source>
</evidence>
<feature type="region of interest" description="Disordered" evidence="1">
    <location>
        <begin position="39"/>
        <end position="78"/>
    </location>
</feature>
<name>A0A2T7CMZ8_9POAL</name>
<dbReference type="OrthoDB" id="10615351at2759"/>
<gene>
    <name evidence="2" type="ORF">GQ55_8G120600</name>
</gene>
<organism evidence="2 3">
    <name type="scientific">Panicum hallii var. hallii</name>
    <dbReference type="NCBI Taxonomy" id="1504633"/>
    <lineage>
        <taxon>Eukaryota</taxon>
        <taxon>Viridiplantae</taxon>
        <taxon>Streptophyta</taxon>
        <taxon>Embryophyta</taxon>
        <taxon>Tracheophyta</taxon>
        <taxon>Spermatophyta</taxon>
        <taxon>Magnoliopsida</taxon>
        <taxon>Liliopsida</taxon>
        <taxon>Poales</taxon>
        <taxon>Poaceae</taxon>
        <taxon>PACMAD clade</taxon>
        <taxon>Panicoideae</taxon>
        <taxon>Panicodae</taxon>
        <taxon>Paniceae</taxon>
        <taxon>Panicinae</taxon>
        <taxon>Panicum</taxon>
        <taxon>Panicum sect. Panicum</taxon>
    </lineage>
</organism>
<evidence type="ECO:0000313" key="3">
    <source>
        <dbReference type="Proteomes" id="UP000244336"/>
    </source>
</evidence>
<sequence>MARRIPPQQRISKRHADYEEWMEEDNMLGLDHHREQDLLHKLQRGGDREGSSRDPHYEVREREHRLSSSPGEAPGSLTLPALTAIPWVEIRVGGDHRMRAVGVHERPGLLQV</sequence>
<reference evidence="2 3" key="1">
    <citation type="submission" date="2018-04" db="EMBL/GenBank/DDBJ databases">
        <title>WGS assembly of Panicum hallii var. hallii HAL2.</title>
        <authorList>
            <person name="Lovell J."/>
            <person name="Jenkins J."/>
            <person name="Lowry D."/>
            <person name="Mamidi S."/>
            <person name="Sreedasyam A."/>
            <person name="Weng X."/>
            <person name="Barry K."/>
            <person name="Bonette J."/>
            <person name="Campitelli B."/>
            <person name="Daum C."/>
            <person name="Gordon S."/>
            <person name="Gould B."/>
            <person name="Lipzen A."/>
            <person name="MacQueen A."/>
            <person name="Palacio-Mejia J."/>
            <person name="Plott C."/>
            <person name="Shakirov E."/>
            <person name="Shu S."/>
            <person name="Yoshinaga Y."/>
            <person name="Zane M."/>
            <person name="Rokhsar D."/>
            <person name="Grimwood J."/>
            <person name="Schmutz J."/>
            <person name="Juenger T."/>
        </authorList>
    </citation>
    <scope>NUCLEOTIDE SEQUENCE [LARGE SCALE GENOMIC DNA]</scope>
    <source>
        <strain evidence="3">cv. HAL2</strain>
    </source>
</reference>
<dbReference type="EMBL" id="CM009756">
    <property type="protein sequence ID" value="PUZ44623.1"/>
    <property type="molecule type" value="Genomic_DNA"/>
</dbReference>
<dbReference type="Gramene" id="PUZ44623">
    <property type="protein sequence ID" value="PUZ44623"/>
    <property type="gene ID" value="GQ55_8G120600"/>
</dbReference>
<dbReference type="AlphaFoldDB" id="A0A2T7CMZ8"/>
<feature type="compositionally biased region" description="Basic and acidic residues" evidence="1">
    <location>
        <begin position="39"/>
        <end position="66"/>
    </location>
</feature>
<protein>
    <submittedName>
        <fullName evidence="2">Uncharacterized protein</fullName>
    </submittedName>
</protein>
<proteinExistence type="predicted"/>
<keyword evidence="3" id="KW-1185">Reference proteome</keyword>
<dbReference type="Proteomes" id="UP000244336">
    <property type="component" value="Chromosome 8"/>
</dbReference>